<evidence type="ECO:0000313" key="2">
    <source>
        <dbReference type="EMBL" id="GAA3641364.1"/>
    </source>
</evidence>
<feature type="domain" description="CAAX prenyl protease 2/Lysostaphin resistance protein A-like" evidence="1">
    <location>
        <begin position="10"/>
        <end position="42"/>
    </location>
</feature>
<protein>
    <recommendedName>
        <fullName evidence="1">CAAX prenyl protease 2/Lysostaphin resistance protein A-like domain-containing protein</fullName>
    </recommendedName>
</protein>
<dbReference type="Proteomes" id="UP001501074">
    <property type="component" value="Unassembled WGS sequence"/>
</dbReference>
<dbReference type="InterPro" id="IPR003675">
    <property type="entry name" value="Rce1/LyrA-like_dom"/>
</dbReference>
<organism evidence="2 3">
    <name type="scientific">Kineosporia mesophila</name>
    <dbReference type="NCBI Taxonomy" id="566012"/>
    <lineage>
        <taxon>Bacteria</taxon>
        <taxon>Bacillati</taxon>
        <taxon>Actinomycetota</taxon>
        <taxon>Actinomycetes</taxon>
        <taxon>Kineosporiales</taxon>
        <taxon>Kineosporiaceae</taxon>
        <taxon>Kineosporia</taxon>
    </lineage>
</organism>
<name>A0ABP7AWD0_9ACTN</name>
<accession>A0ABP7AWD0</accession>
<dbReference type="RefSeq" id="WP_231488111.1">
    <property type="nucleotide sequence ID" value="NZ_BAAAZO010000014.1"/>
</dbReference>
<dbReference type="Pfam" id="PF02517">
    <property type="entry name" value="Rce1-like"/>
    <property type="match status" value="1"/>
</dbReference>
<evidence type="ECO:0000313" key="3">
    <source>
        <dbReference type="Proteomes" id="UP001501074"/>
    </source>
</evidence>
<evidence type="ECO:0000259" key="1">
    <source>
        <dbReference type="Pfam" id="PF02517"/>
    </source>
</evidence>
<comment type="caution">
    <text evidence="2">The sequence shown here is derived from an EMBL/GenBank/DDBJ whole genome shotgun (WGS) entry which is preliminary data.</text>
</comment>
<sequence length="98" mass="10732">MFLGLLCWTAIFFPLQAILTGLYERSGSIWVPSLAHAGNNFVLWMLPSALMVDTGQISGEMLNLIGVIPLIPLVIWAWRSSPGHAGLPLETVELDEGR</sequence>
<gene>
    <name evidence="2" type="ORF">GCM10022223_70760</name>
</gene>
<proteinExistence type="predicted"/>
<dbReference type="EMBL" id="BAAAZO010000014">
    <property type="protein sequence ID" value="GAA3641364.1"/>
    <property type="molecule type" value="Genomic_DNA"/>
</dbReference>
<keyword evidence="3" id="KW-1185">Reference proteome</keyword>
<reference evidence="3" key="1">
    <citation type="journal article" date="2019" name="Int. J. Syst. Evol. Microbiol.">
        <title>The Global Catalogue of Microorganisms (GCM) 10K type strain sequencing project: providing services to taxonomists for standard genome sequencing and annotation.</title>
        <authorList>
            <consortium name="The Broad Institute Genomics Platform"/>
            <consortium name="The Broad Institute Genome Sequencing Center for Infectious Disease"/>
            <person name="Wu L."/>
            <person name="Ma J."/>
        </authorList>
    </citation>
    <scope>NUCLEOTIDE SEQUENCE [LARGE SCALE GENOMIC DNA]</scope>
    <source>
        <strain evidence="3">JCM 16902</strain>
    </source>
</reference>